<keyword evidence="6" id="KW-0282">Flagellum</keyword>
<comment type="subcellular location">
    <subcellularLocation>
        <location evidence="1 4">Bacterial flagellum basal body</location>
    </subcellularLocation>
</comment>
<gene>
    <name evidence="4 6" type="primary">fliE</name>
    <name evidence="6" type="ORF">K0U00_08405</name>
</gene>
<sequence length="101" mass="11022">MNQATISPVLSSRLTNINPVSEKATPAEMTQSFGDFLQNALDGVSAQESNVSALTDQFMLGQVDVSQVMIASSQAELSLQLTSQIRNKVIEAYQEIMRMQV</sequence>
<keyword evidence="7" id="KW-1185">Reference proteome</keyword>
<evidence type="ECO:0000256" key="4">
    <source>
        <dbReference type="HAMAP-Rule" id="MF_00724"/>
    </source>
</evidence>
<organism evidence="6 7">
    <name type="scientific">Paenibacillus sepulcri</name>
    <dbReference type="NCBI Taxonomy" id="359917"/>
    <lineage>
        <taxon>Bacteria</taxon>
        <taxon>Bacillati</taxon>
        <taxon>Bacillota</taxon>
        <taxon>Bacilli</taxon>
        <taxon>Bacillales</taxon>
        <taxon>Paenibacillaceae</taxon>
        <taxon>Paenibacillus</taxon>
    </lineage>
</organism>
<protein>
    <recommendedName>
        <fullName evidence="4 5">Flagellar hook-basal body complex protein FliE</fullName>
    </recommendedName>
</protein>
<comment type="similarity">
    <text evidence="2 4">Belongs to the FliE family.</text>
</comment>
<dbReference type="HAMAP" id="MF_00724">
    <property type="entry name" value="FliE"/>
    <property type="match status" value="1"/>
</dbReference>
<accession>A0ABS7BZH5</accession>
<evidence type="ECO:0000256" key="2">
    <source>
        <dbReference type="ARBA" id="ARBA00009272"/>
    </source>
</evidence>
<comment type="caution">
    <text evidence="6">The sequence shown here is derived from an EMBL/GenBank/DDBJ whole genome shotgun (WGS) entry which is preliminary data.</text>
</comment>
<keyword evidence="3 4" id="KW-0975">Bacterial flagellum</keyword>
<dbReference type="PRINTS" id="PR01006">
    <property type="entry name" value="FLGHOOKFLIE"/>
</dbReference>
<dbReference type="NCBIfam" id="TIGR00205">
    <property type="entry name" value="fliE"/>
    <property type="match status" value="1"/>
</dbReference>
<dbReference type="InterPro" id="IPR001624">
    <property type="entry name" value="FliE"/>
</dbReference>
<dbReference type="PANTHER" id="PTHR34653:SF1">
    <property type="entry name" value="FLAGELLAR HOOK-BASAL BODY COMPLEX PROTEIN FLIE"/>
    <property type="match status" value="1"/>
</dbReference>
<evidence type="ECO:0000256" key="5">
    <source>
        <dbReference type="NCBIfam" id="TIGR00205"/>
    </source>
</evidence>
<name>A0ABS7BZH5_9BACL</name>
<dbReference type="EMBL" id="JAHZIK010000149">
    <property type="protein sequence ID" value="MBW7454057.1"/>
    <property type="molecule type" value="Genomic_DNA"/>
</dbReference>
<keyword evidence="6" id="KW-0969">Cilium</keyword>
<reference evidence="6 7" key="1">
    <citation type="submission" date="2021-07" db="EMBL/GenBank/DDBJ databases">
        <title>Paenibacillus radiodurans sp. nov., isolated from the southeastern edge of Tengger Desert.</title>
        <authorList>
            <person name="Zhang G."/>
        </authorList>
    </citation>
    <scope>NUCLEOTIDE SEQUENCE [LARGE SCALE GENOMIC DNA]</scope>
    <source>
        <strain evidence="6 7">CCM 7311</strain>
    </source>
</reference>
<dbReference type="PANTHER" id="PTHR34653">
    <property type="match status" value="1"/>
</dbReference>
<proteinExistence type="inferred from homology"/>
<evidence type="ECO:0000256" key="3">
    <source>
        <dbReference type="ARBA" id="ARBA00023143"/>
    </source>
</evidence>
<evidence type="ECO:0000313" key="6">
    <source>
        <dbReference type="EMBL" id="MBW7454057.1"/>
    </source>
</evidence>
<evidence type="ECO:0000256" key="1">
    <source>
        <dbReference type="ARBA" id="ARBA00004117"/>
    </source>
</evidence>
<keyword evidence="6" id="KW-0966">Cell projection</keyword>
<evidence type="ECO:0000313" key="7">
    <source>
        <dbReference type="Proteomes" id="UP001519887"/>
    </source>
</evidence>
<dbReference type="Pfam" id="PF02049">
    <property type="entry name" value="FliE"/>
    <property type="match status" value="1"/>
</dbReference>
<dbReference type="Proteomes" id="UP001519887">
    <property type="component" value="Unassembled WGS sequence"/>
</dbReference>